<dbReference type="Proteomes" id="UP000593562">
    <property type="component" value="Unassembled WGS sequence"/>
</dbReference>
<name>A0A7J7BW25_TRIWF</name>
<dbReference type="Pfam" id="PF02458">
    <property type="entry name" value="Transferase"/>
    <property type="match status" value="1"/>
</dbReference>
<dbReference type="InterPro" id="IPR023213">
    <property type="entry name" value="CAT-like_dom_sf"/>
</dbReference>
<protein>
    <submittedName>
        <fullName evidence="4">Uncharacterized protein</fullName>
    </submittedName>
</protein>
<dbReference type="InParanoid" id="A0A7J7BW25"/>
<keyword evidence="3" id="KW-0012">Acyltransferase</keyword>
<evidence type="ECO:0000313" key="4">
    <source>
        <dbReference type="EMBL" id="KAF5725827.1"/>
    </source>
</evidence>
<dbReference type="EMBL" id="JAAARO010000023">
    <property type="protein sequence ID" value="KAF5725827.1"/>
    <property type="molecule type" value="Genomic_DNA"/>
</dbReference>
<comment type="caution">
    <text evidence="4">The sequence shown here is derived from an EMBL/GenBank/DDBJ whole genome shotgun (WGS) entry which is preliminary data.</text>
</comment>
<evidence type="ECO:0000256" key="2">
    <source>
        <dbReference type="ARBA" id="ARBA00022679"/>
    </source>
</evidence>
<dbReference type="Gene3D" id="3.30.559.10">
    <property type="entry name" value="Chloramphenicol acetyltransferase-like domain"/>
    <property type="match status" value="2"/>
</dbReference>
<evidence type="ECO:0000256" key="3">
    <source>
        <dbReference type="ARBA" id="ARBA00023315"/>
    </source>
</evidence>
<reference evidence="4 5" key="1">
    <citation type="journal article" date="2020" name="Nat. Commun.">
        <title>Genome of Tripterygium wilfordii and identification of cytochrome P450 involved in triptolide biosynthesis.</title>
        <authorList>
            <person name="Tu L."/>
            <person name="Su P."/>
            <person name="Zhang Z."/>
            <person name="Gao L."/>
            <person name="Wang J."/>
            <person name="Hu T."/>
            <person name="Zhou J."/>
            <person name="Zhang Y."/>
            <person name="Zhao Y."/>
            <person name="Liu Y."/>
            <person name="Song Y."/>
            <person name="Tong Y."/>
            <person name="Lu Y."/>
            <person name="Yang J."/>
            <person name="Xu C."/>
            <person name="Jia M."/>
            <person name="Peters R.J."/>
            <person name="Huang L."/>
            <person name="Gao W."/>
        </authorList>
    </citation>
    <scope>NUCLEOTIDE SEQUENCE [LARGE SCALE GENOMIC DNA]</scope>
    <source>
        <strain evidence="5">cv. XIE 37</strain>
        <tissue evidence="4">Leaf</tissue>
    </source>
</reference>
<keyword evidence="2" id="KW-0808">Transferase</keyword>
<dbReference type="PANTHER" id="PTHR31623:SF17">
    <property type="entry name" value="F21J9.9"/>
    <property type="match status" value="1"/>
</dbReference>
<gene>
    <name evidence="4" type="ORF">HS088_TW23G00557</name>
</gene>
<sequence length="354" mass="39490">MEVEIVSRVTIKPSSPTPHNLNIHKLSFLDQISYIKYSPAIYFYPSSGKTTPNVQSKRLYLLKESLSKTLTKYYPFAGRFRDEHSIDCSDQGAEFVEAQINCSLSDVLEQPPHSEEFQKLLPIEVESTSASSSFLLAIQVSFFQCGGMAIATKVASPSVPKPTSAEAITALLWKCAITAARSIRSVSTSIGNRAINLRKILSPNLPDSATGSFLAYVATHINIGELDLQTLVCQLRNVMQEYKRKEGESLLGYKDVEIEGEGDDVHFFSCSSLVGIPTFDADFGWGKPIWWTFVRLMLPNTAFIMSRREGDELEVFVWLSEEEMAIFERNKELLAFATLNPSILDSGMNKDSKL</sequence>
<organism evidence="4 5">
    <name type="scientific">Tripterygium wilfordii</name>
    <name type="common">Thunder God vine</name>
    <dbReference type="NCBI Taxonomy" id="458696"/>
    <lineage>
        <taxon>Eukaryota</taxon>
        <taxon>Viridiplantae</taxon>
        <taxon>Streptophyta</taxon>
        <taxon>Embryophyta</taxon>
        <taxon>Tracheophyta</taxon>
        <taxon>Spermatophyta</taxon>
        <taxon>Magnoliopsida</taxon>
        <taxon>eudicotyledons</taxon>
        <taxon>Gunneridae</taxon>
        <taxon>Pentapetalae</taxon>
        <taxon>rosids</taxon>
        <taxon>fabids</taxon>
        <taxon>Celastrales</taxon>
        <taxon>Celastraceae</taxon>
        <taxon>Tripterygium</taxon>
    </lineage>
</organism>
<evidence type="ECO:0000313" key="5">
    <source>
        <dbReference type="Proteomes" id="UP000593562"/>
    </source>
</evidence>
<evidence type="ECO:0000256" key="1">
    <source>
        <dbReference type="ARBA" id="ARBA00009861"/>
    </source>
</evidence>
<dbReference type="GO" id="GO:0016746">
    <property type="term" value="F:acyltransferase activity"/>
    <property type="evidence" value="ECO:0007669"/>
    <property type="project" value="UniProtKB-KW"/>
</dbReference>
<comment type="similarity">
    <text evidence="1">Belongs to the plant acyltransferase family.</text>
</comment>
<keyword evidence="5" id="KW-1185">Reference proteome</keyword>
<accession>A0A7J7BW25</accession>
<dbReference type="AlphaFoldDB" id="A0A7J7BW25"/>
<proteinExistence type="inferred from homology"/>
<dbReference type="PANTHER" id="PTHR31623">
    <property type="entry name" value="F21J9.9"/>
    <property type="match status" value="1"/>
</dbReference>